<dbReference type="AlphaFoldDB" id="D4ZDW1"/>
<proteinExistence type="predicted"/>
<sequence length="34" mass="3904">MIYNYLFLKRIISGDTLGKCMHIIGLIENESGFI</sequence>
<dbReference type="Proteomes" id="UP000002350">
    <property type="component" value="Chromosome"/>
</dbReference>
<gene>
    <name evidence="1" type="ordered locus">SVI_4051</name>
</gene>
<keyword evidence="2" id="KW-1185">Reference proteome</keyword>
<name>D4ZDW1_SHEVD</name>
<evidence type="ECO:0000313" key="2">
    <source>
        <dbReference type="Proteomes" id="UP000002350"/>
    </source>
</evidence>
<dbReference type="HOGENOM" id="CLU_3376007_0_0_6"/>
<protein>
    <submittedName>
        <fullName evidence="1">Uncharacterized protein</fullName>
    </submittedName>
</protein>
<dbReference type="EMBL" id="AP011177">
    <property type="protein sequence ID" value="BAJ04022.1"/>
    <property type="molecule type" value="Genomic_DNA"/>
</dbReference>
<organism evidence="1 2">
    <name type="scientific">Shewanella violacea (strain JCM 10179 / CIP 106290 / LMG 19151 / DSS12)</name>
    <dbReference type="NCBI Taxonomy" id="637905"/>
    <lineage>
        <taxon>Bacteria</taxon>
        <taxon>Pseudomonadati</taxon>
        <taxon>Pseudomonadota</taxon>
        <taxon>Gammaproteobacteria</taxon>
        <taxon>Alteromonadales</taxon>
        <taxon>Shewanellaceae</taxon>
        <taxon>Shewanella</taxon>
    </lineage>
</organism>
<accession>D4ZDW1</accession>
<dbReference type="KEGG" id="svo:SVI_4051"/>
<evidence type="ECO:0000313" key="1">
    <source>
        <dbReference type="EMBL" id="BAJ04022.1"/>
    </source>
</evidence>
<reference evidence="2" key="1">
    <citation type="journal article" date="2010" name="Mol. Biosyst.">
        <title>Complete genome sequence and comparative analysis of Shewanella violacea, a psychrophilic and piezophilic bacterium from deep sea floor sediments.</title>
        <authorList>
            <person name="Aono E."/>
            <person name="Baba T."/>
            <person name="Ara T."/>
            <person name="Nishi T."/>
            <person name="Nakamichi T."/>
            <person name="Inamoto E."/>
            <person name="Toyonaga H."/>
            <person name="Hasegawa M."/>
            <person name="Takai Y."/>
            <person name="Okumura Y."/>
            <person name="Baba M."/>
            <person name="Tomita M."/>
            <person name="Kato C."/>
            <person name="Oshima T."/>
            <person name="Nakasone K."/>
            <person name="Mori H."/>
        </authorList>
    </citation>
    <scope>NUCLEOTIDE SEQUENCE [LARGE SCALE GENOMIC DNA]</scope>
    <source>
        <strain evidence="2">JCM 10179 / CIP 106290 / LMG 19151 / DSS12</strain>
    </source>
</reference>